<accession>A0A7L4GHW8</accession>
<dbReference type="InterPro" id="IPR051147">
    <property type="entry name" value="CFAP_domain-containing"/>
</dbReference>
<dbReference type="PANTHER" id="PTHR21683:SF3">
    <property type="entry name" value="CILIA AND FLAGELLA ASSOCIATED PROTEIN 100"/>
    <property type="match status" value="1"/>
</dbReference>
<proteinExistence type="predicted"/>
<keyword evidence="1 2" id="KW-0175">Coiled coil</keyword>
<dbReference type="EMBL" id="VZTK01005460">
    <property type="protein sequence ID" value="NXX12434.1"/>
    <property type="molecule type" value="Genomic_DNA"/>
</dbReference>
<evidence type="ECO:0000313" key="5">
    <source>
        <dbReference type="EMBL" id="NXX12434.1"/>
    </source>
</evidence>
<dbReference type="AlphaFoldDB" id="A0A7L4GHW8"/>
<dbReference type="PANTHER" id="PTHR21683">
    <property type="entry name" value="COILED-COIL DOMAIN-CONTAINING PROTEIN 42 LIKE-2-LIKE-RELATED"/>
    <property type="match status" value="1"/>
</dbReference>
<evidence type="ECO:0000256" key="3">
    <source>
        <dbReference type="SAM" id="MobiDB-lite"/>
    </source>
</evidence>
<comment type="caution">
    <text evidence="5">The sequence shown here is derived from an EMBL/GenBank/DDBJ whole genome shotgun (WGS) entry which is preliminary data.</text>
</comment>
<sequence>EREMKKTMKIHEKMTYSTKMKAKQKGCRKALQKEEEEEAREREEILKILQKSRLWKTIMKKEKETFLDRIYDRREMLSVKYAVAVKQDEIQRLEKVAKNEERKLKEAERHLENDASKFDEFLKENQETSVQALKIAQKETTAKMKKIQEVQSITFQIEKFRSEISKLTHTLQEYRMYRDLLYQLSPKEWQEEHRKKHTKEKDLKRAFQANEKHASPPTTAEQGECQGRAAHSSLGQPLALSVHLCLSPGEGLTARMDTAIIISLKGLTQNAFFRISLEDTESETCSDDDEEPELYFTDPQQLLSAFMEMEEENLSFLQNSQETEESLDKVKHTITTHESIPGWKAAELCFRDALIKITSFLFWPREEKLAELKQQVATLKSSITKEKERLADLKLKVQLLPSGEYKPDEEQDKILTSLNKKVMEVYYHCTGEHETNLQTVQMLMVIEKHLTDLLNRLKSLIPPKTEQTEKAKKKQRAR</sequence>
<feature type="region of interest" description="Disordered" evidence="3">
    <location>
        <begin position="208"/>
        <end position="229"/>
    </location>
</feature>
<gene>
    <name evidence="5" type="primary">Cfap100</name>
    <name evidence="5" type="ORF">PODSTR_R01892</name>
</gene>
<reference evidence="5 6" key="1">
    <citation type="submission" date="2020-02" db="EMBL/GenBank/DDBJ databases">
        <title>Bird 10,000 Genomes (B10K) Project - Family phase.</title>
        <authorList>
            <person name="Zhang G."/>
        </authorList>
    </citation>
    <scope>NUCLEOTIDE SEQUENCE [LARGE SCALE GENOMIC DNA]</scope>
    <source>
        <strain evidence="5">B10K-DU-001-40</strain>
        <tissue evidence="5">Muscle</tissue>
    </source>
</reference>
<dbReference type="Proteomes" id="UP000584326">
    <property type="component" value="Unassembled WGS sequence"/>
</dbReference>
<feature type="domain" description="DUF4200" evidence="4">
    <location>
        <begin position="70"/>
        <end position="187"/>
    </location>
</feature>
<protein>
    <submittedName>
        <fullName evidence="5">CP100 protein</fullName>
    </submittedName>
</protein>
<feature type="coiled-coil region" evidence="2">
    <location>
        <begin position="83"/>
        <end position="124"/>
    </location>
</feature>
<feature type="non-terminal residue" evidence="5">
    <location>
        <position position="478"/>
    </location>
</feature>
<evidence type="ECO:0000313" key="6">
    <source>
        <dbReference type="Proteomes" id="UP000584326"/>
    </source>
</evidence>
<name>A0A7L4GHW8_PODST</name>
<organism evidence="5 6">
    <name type="scientific">Podargus strigoides</name>
    <name type="common">Tawny frogmouth</name>
    <name type="synonym">Caprimulgus strigoides</name>
    <dbReference type="NCBI Taxonomy" id="8905"/>
    <lineage>
        <taxon>Eukaryota</taxon>
        <taxon>Metazoa</taxon>
        <taxon>Chordata</taxon>
        <taxon>Craniata</taxon>
        <taxon>Vertebrata</taxon>
        <taxon>Euteleostomi</taxon>
        <taxon>Archelosauria</taxon>
        <taxon>Archosauria</taxon>
        <taxon>Dinosauria</taxon>
        <taxon>Saurischia</taxon>
        <taxon>Theropoda</taxon>
        <taxon>Coelurosauria</taxon>
        <taxon>Aves</taxon>
        <taxon>Neognathae</taxon>
        <taxon>Neoaves</taxon>
        <taxon>Strisores</taxon>
        <taxon>Caprimulgiformes</taxon>
        <taxon>Podargidae</taxon>
        <taxon>Podargus</taxon>
    </lineage>
</organism>
<evidence type="ECO:0000256" key="2">
    <source>
        <dbReference type="SAM" id="Coils"/>
    </source>
</evidence>
<evidence type="ECO:0000256" key="1">
    <source>
        <dbReference type="ARBA" id="ARBA00023054"/>
    </source>
</evidence>
<dbReference type="GO" id="GO:0005856">
    <property type="term" value="C:cytoskeleton"/>
    <property type="evidence" value="ECO:0007669"/>
    <property type="project" value="UniProtKB-ARBA"/>
</dbReference>
<feature type="coiled-coil region" evidence="2">
    <location>
        <begin position="369"/>
        <end position="396"/>
    </location>
</feature>
<keyword evidence="6" id="KW-1185">Reference proteome</keyword>
<dbReference type="Pfam" id="PF13863">
    <property type="entry name" value="DUF4200"/>
    <property type="match status" value="1"/>
</dbReference>
<evidence type="ECO:0000259" key="4">
    <source>
        <dbReference type="Pfam" id="PF13863"/>
    </source>
</evidence>
<feature type="non-terminal residue" evidence="5">
    <location>
        <position position="1"/>
    </location>
</feature>
<dbReference type="InterPro" id="IPR025252">
    <property type="entry name" value="DUF4200"/>
</dbReference>
<dbReference type="OrthoDB" id="10264063at2759"/>